<proteinExistence type="inferred from homology"/>
<gene>
    <name evidence="6" type="ORF">GRAN_3327</name>
</gene>
<keyword evidence="7" id="KW-1185">Reference proteome</keyword>
<protein>
    <recommendedName>
        <fullName evidence="2">Electron transfer flavoprotein subunit beta</fullName>
    </recommendedName>
</protein>
<dbReference type="PIRSF" id="PIRSF000090">
    <property type="entry name" value="Beta-ETF"/>
    <property type="match status" value="1"/>
</dbReference>
<dbReference type="InterPro" id="IPR014729">
    <property type="entry name" value="Rossmann-like_a/b/a_fold"/>
</dbReference>
<dbReference type="AlphaFoldDB" id="A0A4Q0T247"/>
<dbReference type="SMART" id="SM00893">
    <property type="entry name" value="ETF"/>
    <property type="match status" value="1"/>
</dbReference>
<dbReference type="Proteomes" id="UP000289437">
    <property type="component" value="Unassembled WGS sequence"/>
</dbReference>
<evidence type="ECO:0000259" key="5">
    <source>
        <dbReference type="SMART" id="SM00893"/>
    </source>
</evidence>
<reference evidence="7" key="2">
    <citation type="submission" date="2019-02" db="EMBL/GenBank/DDBJ databases">
        <title>Granulicella sibirica sp. nov., a psychrotolerant acidobacterium isolated from an organic soil layer in forested tundra, West Siberia.</title>
        <authorList>
            <person name="Oshkin I.Y."/>
            <person name="Kulichevskaya I.S."/>
            <person name="Rijpstra W.I.C."/>
            <person name="Sinninghe Damste J.S."/>
            <person name="Rakitin A.L."/>
            <person name="Ravin N.V."/>
            <person name="Dedysh S.N."/>
        </authorList>
    </citation>
    <scope>NUCLEOTIDE SEQUENCE [LARGE SCALE GENOMIC DNA]</scope>
    <source>
        <strain evidence="7">AF10</strain>
    </source>
</reference>
<name>A0A4Q0T247_9BACT</name>
<reference evidence="6 7" key="1">
    <citation type="submission" date="2018-11" db="EMBL/GenBank/DDBJ databases">
        <authorList>
            <person name="Mardanov A.V."/>
            <person name="Ravin N.V."/>
            <person name="Dedysh S.N."/>
        </authorList>
    </citation>
    <scope>NUCLEOTIDE SEQUENCE [LARGE SCALE GENOMIC DNA]</scope>
    <source>
        <strain evidence="6 7">AF10</strain>
    </source>
</reference>
<evidence type="ECO:0000313" key="7">
    <source>
        <dbReference type="Proteomes" id="UP000289437"/>
    </source>
</evidence>
<dbReference type="PANTHER" id="PTHR21294">
    <property type="entry name" value="ELECTRON TRANSFER FLAVOPROTEIN BETA-SUBUNIT"/>
    <property type="match status" value="1"/>
</dbReference>
<dbReference type="GO" id="GO:0009055">
    <property type="term" value="F:electron transfer activity"/>
    <property type="evidence" value="ECO:0007669"/>
    <property type="project" value="InterPro"/>
</dbReference>
<accession>A0A4Q0T247</accession>
<feature type="domain" description="Electron transfer flavoprotein alpha/beta-subunit N-terminal" evidence="5">
    <location>
        <begin position="40"/>
        <end position="228"/>
    </location>
</feature>
<comment type="similarity">
    <text evidence="1">Belongs to the ETF beta-subunit/FixA family.</text>
</comment>
<evidence type="ECO:0000256" key="3">
    <source>
        <dbReference type="ARBA" id="ARBA00022448"/>
    </source>
</evidence>
<sequence>MLRMAIYGQDRRTWIGAGRMRVLTLIRQVLDAEESVRVEGGAVALGASKLVMDTMDEYGVEEALRLRERGADAEIVAVAVGPARMQDALRTALAMGADRAIHVETDVVLDAMALSRVVAAIATEEGAELILSGGQQADWDSHALGAATAERLGWAQVTWVNGLELAEGTLTGKHDVDAGSESFSVALPAVVTTQQGLNEPRYPTLPGIMKAKKKETRKETLERFGVAPAVVFQGAEIQVKSRLGKILDGKDAQGAAAQLVDLLRHEARVIA</sequence>
<keyword evidence="3" id="KW-0813">Transport</keyword>
<organism evidence="6 7">
    <name type="scientific">Granulicella sibirica</name>
    <dbReference type="NCBI Taxonomy" id="2479048"/>
    <lineage>
        <taxon>Bacteria</taxon>
        <taxon>Pseudomonadati</taxon>
        <taxon>Acidobacteriota</taxon>
        <taxon>Terriglobia</taxon>
        <taxon>Terriglobales</taxon>
        <taxon>Acidobacteriaceae</taxon>
        <taxon>Granulicella</taxon>
    </lineage>
</organism>
<dbReference type="SUPFAM" id="SSF52402">
    <property type="entry name" value="Adenine nucleotide alpha hydrolases-like"/>
    <property type="match status" value="1"/>
</dbReference>
<keyword evidence="4" id="KW-0249">Electron transport</keyword>
<dbReference type="InterPro" id="IPR033948">
    <property type="entry name" value="ETF_beta_N"/>
</dbReference>
<dbReference type="EMBL" id="RDSM01000002">
    <property type="protein sequence ID" value="RXH56470.1"/>
    <property type="molecule type" value="Genomic_DNA"/>
</dbReference>
<evidence type="ECO:0000256" key="1">
    <source>
        <dbReference type="ARBA" id="ARBA00007557"/>
    </source>
</evidence>
<dbReference type="Pfam" id="PF01012">
    <property type="entry name" value="ETF"/>
    <property type="match status" value="1"/>
</dbReference>
<dbReference type="PANTHER" id="PTHR21294:SF8">
    <property type="entry name" value="ELECTRON TRANSFER FLAVOPROTEIN SUBUNIT BETA"/>
    <property type="match status" value="1"/>
</dbReference>
<evidence type="ECO:0000313" key="6">
    <source>
        <dbReference type="EMBL" id="RXH56470.1"/>
    </source>
</evidence>
<dbReference type="Gene3D" id="3.40.50.620">
    <property type="entry name" value="HUPs"/>
    <property type="match status" value="1"/>
</dbReference>
<dbReference type="InterPro" id="IPR014730">
    <property type="entry name" value="ETF_a/b_N"/>
</dbReference>
<comment type="caution">
    <text evidence="6">The sequence shown here is derived from an EMBL/GenBank/DDBJ whole genome shotgun (WGS) entry which is preliminary data.</text>
</comment>
<evidence type="ECO:0000256" key="2">
    <source>
        <dbReference type="ARBA" id="ARBA00016797"/>
    </source>
</evidence>
<dbReference type="CDD" id="cd01714">
    <property type="entry name" value="ETF_beta"/>
    <property type="match status" value="1"/>
</dbReference>
<evidence type="ECO:0000256" key="4">
    <source>
        <dbReference type="ARBA" id="ARBA00022982"/>
    </source>
</evidence>
<dbReference type="InterPro" id="IPR012255">
    <property type="entry name" value="ETF_b"/>
</dbReference>